<organism evidence="1 2">
    <name type="scientific">Bathymodiolus azoricus thioautotrophic gill symbiont</name>
    <dbReference type="NCBI Taxonomy" id="235205"/>
    <lineage>
        <taxon>Bacteria</taxon>
        <taxon>Pseudomonadati</taxon>
        <taxon>Pseudomonadota</taxon>
        <taxon>Gammaproteobacteria</taxon>
        <taxon>sulfur-oxidizing symbionts</taxon>
    </lineage>
</organism>
<evidence type="ECO:0000313" key="1">
    <source>
        <dbReference type="EMBL" id="CAB5495891.1"/>
    </source>
</evidence>
<reference evidence="1" key="1">
    <citation type="submission" date="2020-05" db="EMBL/GenBank/DDBJ databases">
        <authorList>
            <person name="Petersen J."/>
            <person name="Sayavedra L."/>
        </authorList>
    </citation>
    <scope>NUCLEOTIDE SEQUENCE</scope>
    <source>
        <strain evidence="1">B azoricus SOX Menez Gwen</strain>
    </source>
</reference>
<comment type="caution">
    <text evidence="1">The sequence shown here is derived from an EMBL/GenBank/DDBJ whole genome shotgun (WGS) entry which is preliminary data.</text>
</comment>
<protein>
    <submittedName>
        <fullName evidence="1">Uncharacterized protein</fullName>
    </submittedName>
</protein>
<evidence type="ECO:0000313" key="2">
    <source>
        <dbReference type="Proteomes" id="UP000635628"/>
    </source>
</evidence>
<name>A0ACA8ZNN6_9GAMM</name>
<proteinExistence type="predicted"/>
<keyword evidence="2" id="KW-1185">Reference proteome</keyword>
<gene>
    <name evidence="1" type="ORF">AZO1586R_333</name>
</gene>
<dbReference type="Proteomes" id="UP000635628">
    <property type="component" value="Unassembled WGS sequence"/>
</dbReference>
<sequence>MFLEQYIKPYRNYVSHRVKHSFYQALNQVNRLLVENEKIDWTVMEQIQSKLNAYLGILKHANSYKLVKKATTVLIKRFYCFFAFVKNYTKVTINKEF</sequence>
<dbReference type="EMBL" id="CAESAP020000076">
    <property type="protein sequence ID" value="CAB5495891.1"/>
    <property type="molecule type" value="Genomic_DNA"/>
</dbReference>
<accession>A0ACA8ZNN6</accession>